<gene>
    <name evidence="1" type="ORF">D0Z00_000009</name>
</gene>
<proteinExistence type="predicted"/>
<evidence type="ECO:0000313" key="1">
    <source>
        <dbReference type="EMBL" id="KAF5103031.1"/>
    </source>
</evidence>
<keyword evidence="2" id="KW-1185">Reference proteome</keyword>
<sequence length="155" mass="16811">MRAIIQRVKSASVTVDGKIVSMIDQGLLVLVGVGQKDTEEDCDKIASRILRLKLWPSEDGKSQWKRNVTDIKGKVLCVSQFTLFANTKKGAKPDFHSAAKGETAKSLYDSVLEKVAKGMPNGKEDIGDGVFGAMMDVALVNDGPVTITLDTEKQE</sequence>
<accession>A0ACB6VAV9</accession>
<name>A0ACB6VAV9_9ASCO</name>
<comment type="caution">
    <text evidence="1">The sequence shown here is derived from an EMBL/GenBank/DDBJ whole genome shotgun (WGS) entry which is preliminary data.</text>
</comment>
<evidence type="ECO:0000313" key="2">
    <source>
        <dbReference type="Proteomes" id="UP000744676"/>
    </source>
</evidence>
<organism evidence="1 2">
    <name type="scientific">Geotrichum galactomycetum</name>
    <dbReference type="NCBI Taxonomy" id="27317"/>
    <lineage>
        <taxon>Eukaryota</taxon>
        <taxon>Fungi</taxon>
        <taxon>Dikarya</taxon>
        <taxon>Ascomycota</taxon>
        <taxon>Saccharomycotina</taxon>
        <taxon>Dipodascomycetes</taxon>
        <taxon>Dipodascales</taxon>
        <taxon>Dipodascaceae</taxon>
        <taxon>Geotrichum</taxon>
    </lineage>
</organism>
<reference evidence="1 2" key="1">
    <citation type="journal article" date="2020" name="Front. Microbiol.">
        <title>Phenotypic and Genetic Characterization of the Cheese Ripening Yeast Geotrichum candidum.</title>
        <authorList>
            <person name="Perkins V."/>
            <person name="Vignola S."/>
            <person name="Lessard M.H."/>
            <person name="Plante P.L."/>
            <person name="Corbeil J."/>
            <person name="Dugat-Bony E."/>
            <person name="Frenette M."/>
            <person name="Labrie S."/>
        </authorList>
    </citation>
    <scope>NUCLEOTIDE SEQUENCE [LARGE SCALE GENOMIC DNA]</scope>
    <source>
        <strain evidence="1 2">LMA-1147</strain>
    </source>
</reference>
<dbReference type="Proteomes" id="UP000744676">
    <property type="component" value="Unassembled WGS sequence"/>
</dbReference>
<dbReference type="EMBL" id="QVQA01000001">
    <property type="protein sequence ID" value="KAF5103031.1"/>
    <property type="molecule type" value="Genomic_DNA"/>
</dbReference>
<protein>
    <submittedName>
        <fullName evidence="1">Uncharacterized protein</fullName>
    </submittedName>
</protein>